<evidence type="ECO:0000256" key="3">
    <source>
        <dbReference type="ARBA" id="ARBA00022729"/>
    </source>
</evidence>
<feature type="chain" id="PRO_5046627078" evidence="7">
    <location>
        <begin position="37"/>
        <end position="256"/>
    </location>
</feature>
<dbReference type="EMBL" id="JASJUS010000025">
    <property type="protein sequence ID" value="MDL2079685.1"/>
    <property type="molecule type" value="Genomic_DNA"/>
</dbReference>
<feature type="transmembrane region" description="Helical" evidence="6">
    <location>
        <begin position="232"/>
        <end position="252"/>
    </location>
</feature>
<keyword evidence="10" id="KW-1185">Reference proteome</keyword>
<evidence type="ECO:0000256" key="5">
    <source>
        <dbReference type="SAM" id="MobiDB-lite"/>
    </source>
</evidence>
<keyword evidence="4" id="KW-0572">Peptidoglycan-anchor</keyword>
<keyword evidence="3 7" id="KW-0732">Signal</keyword>
<dbReference type="NCBIfam" id="TIGR01167">
    <property type="entry name" value="LPXTG_anchor"/>
    <property type="match status" value="1"/>
</dbReference>
<evidence type="ECO:0000256" key="1">
    <source>
        <dbReference type="ARBA" id="ARBA00022512"/>
    </source>
</evidence>
<keyword evidence="6" id="KW-0472">Membrane</keyword>
<dbReference type="InterPro" id="IPR019931">
    <property type="entry name" value="LPXTG_anchor"/>
</dbReference>
<evidence type="ECO:0000256" key="4">
    <source>
        <dbReference type="ARBA" id="ARBA00023088"/>
    </source>
</evidence>
<dbReference type="Proteomes" id="UP001241926">
    <property type="component" value="Unassembled WGS sequence"/>
</dbReference>
<proteinExistence type="predicted"/>
<accession>A0ABT7J4L4</accession>
<evidence type="ECO:0000256" key="6">
    <source>
        <dbReference type="SAM" id="Phobius"/>
    </source>
</evidence>
<keyword evidence="6" id="KW-0812">Transmembrane</keyword>
<feature type="compositionally biased region" description="Low complexity" evidence="5">
    <location>
        <begin position="204"/>
        <end position="213"/>
    </location>
</feature>
<evidence type="ECO:0000256" key="2">
    <source>
        <dbReference type="ARBA" id="ARBA00022525"/>
    </source>
</evidence>
<evidence type="ECO:0000313" key="10">
    <source>
        <dbReference type="Proteomes" id="UP001241926"/>
    </source>
</evidence>
<name>A0ABT7J4L4_9ACTN</name>
<keyword evidence="1" id="KW-0134">Cell wall</keyword>
<keyword evidence="2" id="KW-0964">Secreted</keyword>
<dbReference type="RefSeq" id="WP_285435200.1">
    <property type="nucleotide sequence ID" value="NZ_JASJUS010000025.1"/>
</dbReference>
<protein>
    <submittedName>
        <fullName evidence="9">LPXTG cell wall anchor domain-containing protein</fullName>
    </submittedName>
</protein>
<feature type="signal peptide" evidence="7">
    <location>
        <begin position="1"/>
        <end position="36"/>
    </location>
</feature>
<dbReference type="PROSITE" id="PS50847">
    <property type="entry name" value="GRAM_POS_ANCHORING"/>
    <property type="match status" value="1"/>
</dbReference>
<reference evidence="9 10" key="1">
    <citation type="submission" date="2023-05" db="EMBL/GenBank/DDBJ databases">
        <title>Streptomyces fuscus sp. nov., a brown-black pigment producing actinomyces isolated from dry sand of Sea duck farm.</title>
        <authorList>
            <person name="Xie J."/>
            <person name="Shen N."/>
        </authorList>
    </citation>
    <scope>NUCLEOTIDE SEQUENCE [LARGE SCALE GENOMIC DNA]</scope>
    <source>
        <strain evidence="9 10">GXMU-J15</strain>
    </source>
</reference>
<gene>
    <name evidence="9" type="ORF">QNN03_24885</name>
</gene>
<feature type="region of interest" description="Disordered" evidence="5">
    <location>
        <begin position="190"/>
        <end position="227"/>
    </location>
</feature>
<feature type="compositionally biased region" description="Acidic residues" evidence="5">
    <location>
        <begin position="193"/>
        <end position="203"/>
    </location>
</feature>
<feature type="domain" description="Gram-positive cocci surface proteins LPxTG" evidence="8">
    <location>
        <begin position="224"/>
        <end position="256"/>
    </location>
</feature>
<evidence type="ECO:0000256" key="7">
    <source>
        <dbReference type="SAM" id="SignalP"/>
    </source>
</evidence>
<evidence type="ECO:0000313" key="9">
    <source>
        <dbReference type="EMBL" id="MDL2079685.1"/>
    </source>
</evidence>
<comment type="caution">
    <text evidence="9">The sequence shown here is derived from an EMBL/GenBank/DDBJ whole genome shotgun (WGS) entry which is preliminary data.</text>
</comment>
<keyword evidence="6" id="KW-1133">Transmembrane helix</keyword>
<sequence length="256" mass="27048">MRLFTPASLARCRLLSLPVALAGAAGLLLTPGAAHAADAEDACAASDGRAFPLSTRIRGGPRSYEAGGGYGTWQLELTNRTGRTCRNVHPVVVLVDERRALTPAQPRLEFYAGDEAHPVRFELTDEHELVGAFDDFPGFTVGPRDTVTVKVRLAVTSDARPNRVTVNAAIVQRHDDDGEWIGQSNDYRFGIDTDPETPLDPEDTASPAASTGATPPPRSFANELASTGSPTAAVAATLAAALLAGGGLLLLLRKRR</sequence>
<evidence type="ECO:0000259" key="8">
    <source>
        <dbReference type="PROSITE" id="PS50847"/>
    </source>
</evidence>
<organism evidence="9 10">
    <name type="scientific">Streptomyces fuscus</name>
    <dbReference type="NCBI Taxonomy" id="3048495"/>
    <lineage>
        <taxon>Bacteria</taxon>
        <taxon>Bacillati</taxon>
        <taxon>Actinomycetota</taxon>
        <taxon>Actinomycetes</taxon>
        <taxon>Kitasatosporales</taxon>
        <taxon>Streptomycetaceae</taxon>
        <taxon>Streptomyces</taxon>
    </lineage>
</organism>